<dbReference type="RefSeq" id="WP_250724082.1">
    <property type="nucleotide sequence ID" value="NZ_CP098400.1"/>
</dbReference>
<protein>
    <recommendedName>
        <fullName evidence="12">Methylenetetrahydrofolate reductase</fullName>
        <ecNumber evidence="12">1.5.1.54</ecNumber>
    </recommendedName>
</protein>
<name>A0A9J6ZQ01_9BACT</name>
<evidence type="ECO:0000256" key="12">
    <source>
        <dbReference type="RuleBase" id="RU003862"/>
    </source>
</evidence>
<dbReference type="InterPro" id="IPR029041">
    <property type="entry name" value="FAD-linked_oxidoreductase-like"/>
</dbReference>
<evidence type="ECO:0000256" key="8">
    <source>
        <dbReference type="ARBA" id="ARBA00023027"/>
    </source>
</evidence>
<evidence type="ECO:0000256" key="10">
    <source>
        <dbReference type="ARBA" id="ARBA00034478"/>
    </source>
</evidence>
<accession>A0A9J6ZQ01</accession>
<dbReference type="PANTHER" id="PTHR45754:SF3">
    <property type="entry name" value="METHYLENETETRAHYDROFOLATE REDUCTASE (NADPH)"/>
    <property type="match status" value="1"/>
</dbReference>
<evidence type="ECO:0000256" key="2">
    <source>
        <dbReference type="ARBA" id="ARBA00004777"/>
    </source>
</evidence>
<evidence type="ECO:0000256" key="1">
    <source>
        <dbReference type="ARBA" id="ARBA00001974"/>
    </source>
</evidence>
<dbReference type="Proteomes" id="UP001056426">
    <property type="component" value="Chromosome"/>
</dbReference>
<keyword evidence="4" id="KW-0028">Amino-acid biosynthesis</keyword>
<dbReference type="NCBIfam" id="TIGR00676">
    <property type="entry name" value="fadh2"/>
    <property type="match status" value="1"/>
</dbReference>
<sequence>MKTAGQLIQELTKPGFSFELLPPMKGNSIKGVYRTIDQLKEFNPLFINITSHREEAVYRNTENGLFERRVIRKRPGTVAVAASIQHKYGIKVIPHIICSGFTKSETEYALIDLNFLGIHDLLLLRGDKPRRPDPLDVPSGEVNAHAIDLIGQVNNLNKGIFLDDTLAEAFETPFSYGVAGYPEKHEEAPNLDSDIYWLKKKVEAGAEYVVTQMFFDNAKYYAFVERCRQVGINVPIIPGLKPLTFLNQLTVLPRIFHVDIPEDFAKELRKCKNDEEATRVGVEWTTMQSKDLLANGVNLIHFYTLMATNSVRQVASAIY</sequence>
<dbReference type="AlphaFoldDB" id="A0A9J6ZQ01"/>
<keyword evidence="9" id="KW-0486">Methionine biosynthesis</keyword>
<dbReference type="GO" id="GO:0035999">
    <property type="term" value="P:tetrahydrofolate interconversion"/>
    <property type="evidence" value="ECO:0007669"/>
    <property type="project" value="TreeGrafter"/>
</dbReference>
<keyword evidence="14" id="KW-1185">Reference proteome</keyword>
<keyword evidence="8" id="KW-0520">NAD</keyword>
<comment type="pathway">
    <text evidence="10">Amino-acid biosynthesis; L-methionine biosynthesis via de novo pathway.</text>
</comment>
<dbReference type="InterPro" id="IPR003171">
    <property type="entry name" value="Mehydrof_redctse-like"/>
</dbReference>
<evidence type="ECO:0000256" key="3">
    <source>
        <dbReference type="ARBA" id="ARBA00006743"/>
    </source>
</evidence>
<dbReference type="Pfam" id="PF02219">
    <property type="entry name" value="MTHFR"/>
    <property type="match status" value="1"/>
</dbReference>
<dbReference type="SUPFAM" id="SSF51730">
    <property type="entry name" value="FAD-linked oxidoreductase"/>
    <property type="match status" value="1"/>
</dbReference>
<organism evidence="13 14">
    <name type="scientific">Xiashengella succiniciproducens</name>
    <dbReference type="NCBI Taxonomy" id="2949635"/>
    <lineage>
        <taxon>Bacteria</taxon>
        <taxon>Pseudomonadati</taxon>
        <taxon>Bacteroidota</taxon>
        <taxon>Bacteroidia</taxon>
        <taxon>Marinilabiliales</taxon>
        <taxon>Marinilabiliaceae</taxon>
        <taxon>Xiashengella</taxon>
    </lineage>
</organism>
<evidence type="ECO:0000313" key="14">
    <source>
        <dbReference type="Proteomes" id="UP001056426"/>
    </source>
</evidence>
<comment type="pathway">
    <text evidence="2 12">One-carbon metabolism; tetrahydrofolate interconversion.</text>
</comment>
<evidence type="ECO:0000313" key="13">
    <source>
        <dbReference type="EMBL" id="URW79970.1"/>
    </source>
</evidence>
<proteinExistence type="inferred from homology"/>
<reference evidence="13" key="2">
    <citation type="submission" date="2022-06" db="EMBL/GenBank/DDBJ databases">
        <title>Xiashengella guii gen. nov. sp. nov., a bacterium isolated form anaerobic digestion tank.</title>
        <authorList>
            <person name="Huang H."/>
        </authorList>
    </citation>
    <scope>NUCLEOTIDE SEQUENCE</scope>
    <source>
        <strain evidence="13">Ai-910</strain>
    </source>
</reference>
<dbReference type="CDD" id="cd00537">
    <property type="entry name" value="MTHFR"/>
    <property type="match status" value="1"/>
</dbReference>
<comment type="cofactor">
    <cofactor evidence="1 12">
        <name>FAD</name>
        <dbReference type="ChEBI" id="CHEBI:57692"/>
    </cofactor>
</comment>
<dbReference type="InterPro" id="IPR004620">
    <property type="entry name" value="MTHF_reductase_bac"/>
</dbReference>
<dbReference type="GO" id="GO:0106312">
    <property type="term" value="F:methylenetetrahydrofolate reductase (NADH) activity"/>
    <property type="evidence" value="ECO:0007669"/>
    <property type="project" value="UniProtKB-EC"/>
</dbReference>
<dbReference type="EC" id="1.5.1.54" evidence="12"/>
<dbReference type="GO" id="GO:0005829">
    <property type="term" value="C:cytosol"/>
    <property type="evidence" value="ECO:0007669"/>
    <property type="project" value="InterPro"/>
</dbReference>
<evidence type="ECO:0000256" key="7">
    <source>
        <dbReference type="ARBA" id="ARBA00023002"/>
    </source>
</evidence>
<evidence type="ECO:0000256" key="11">
    <source>
        <dbReference type="ARBA" id="ARBA00048628"/>
    </source>
</evidence>
<keyword evidence="6 12" id="KW-0274">FAD</keyword>
<evidence type="ECO:0000256" key="4">
    <source>
        <dbReference type="ARBA" id="ARBA00022605"/>
    </source>
</evidence>
<evidence type="ECO:0000256" key="9">
    <source>
        <dbReference type="ARBA" id="ARBA00023167"/>
    </source>
</evidence>
<dbReference type="EMBL" id="CP098400">
    <property type="protein sequence ID" value="URW79970.1"/>
    <property type="molecule type" value="Genomic_DNA"/>
</dbReference>
<evidence type="ECO:0000256" key="6">
    <source>
        <dbReference type="ARBA" id="ARBA00022827"/>
    </source>
</evidence>
<gene>
    <name evidence="13" type="primary">metF</name>
    <name evidence="13" type="ORF">M9189_01175</name>
</gene>
<dbReference type="Gene3D" id="3.20.20.220">
    <property type="match status" value="1"/>
</dbReference>
<comment type="catalytic activity">
    <reaction evidence="11">
        <text>(6S)-5-methyl-5,6,7,8-tetrahydrofolate + NAD(+) = (6R)-5,10-methylene-5,6,7,8-tetrahydrofolate + NADH + H(+)</text>
        <dbReference type="Rhea" id="RHEA:19821"/>
        <dbReference type="ChEBI" id="CHEBI:15378"/>
        <dbReference type="ChEBI" id="CHEBI:15636"/>
        <dbReference type="ChEBI" id="CHEBI:18608"/>
        <dbReference type="ChEBI" id="CHEBI:57540"/>
        <dbReference type="ChEBI" id="CHEBI:57945"/>
        <dbReference type="EC" id="1.5.1.54"/>
    </reaction>
    <physiologicalReaction direction="right-to-left" evidence="11">
        <dbReference type="Rhea" id="RHEA:19823"/>
    </physiologicalReaction>
</comment>
<dbReference type="KEGG" id="alkq:M9189_01175"/>
<dbReference type="GO" id="GO:0009086">
    <property type="term" value="P:methionine biosynthetic process"/>
    <property type="evidence" value="ECO:0007669"/>
    <property type="project" value="UniProtKB-KW"/>
</dbReference>
<comment type="similarity">
    <text evidence="3 12">Belongs to the methylenetetrahydrofolate reductase family.</text>
</comment>
<dbReference type="GO" id="GO:0071949">
    <property type="term" value="F:FAD binding"/>
    <property type="evidence" value="ECO:0007669"/>
    <property type="project" value="TreeGrafter"/>
</dbReference>
<keyword evidence="7 12" id="KW-0560">Oxidoreductase</keyword>
<dbReference type="PANTHER" id="PTHR45754">
    <property type="entry name" value="METHYLENETETRAHYDROFOLATE REDUCTASE"/>
    <property type="match status" value="1"/>
</dbReference>
<evidence type="ECO:0000256" key="5">
    <source>
        <dbReference type="ARBA" id="ARBA00022630"/>
    </source>
</evidence>
<reference evidence="13" key="1">
    <citation type="submission" date="2022-05" db="EMBL/GenBank/DDBJ databases">
        <authorList>
            <person name="Sun X."/>
        </authorList>
    </citation>
    <scope>NUCLEOTIDE SEQUENCE</scope>
    <source>
        <strain evidence="13">Ai-910</strain>
    </source>
</reference>
<dbReference type="FunFam" id="3.20.20.220:FF:000015">
    <property type="entry name" value="Methylenetetrahydrofolate reductase"/>
    <property type="match status" value="1"/>
</dbReference>
<keyword evidence="5 12" id="KW-0285">Flavoprotein</keyword>